<name>A0A6A6TH70_9PLEO</name>
<sequence>MSTAIALQDIEFSDSGGLRRRRISNGDIKTTTSSSENGRVRSPQDETTSALTLDLQPFRPTTTYWISPHGMLSREIKILDLTRDMDVPFTGFSNVYKDQVKKVLKNHSFTPPFSICRDSWLGLRYTIRNSQGDILAKWKHPWSSVGEATLTFPEHSLHSSHTISLKNKRWGFRTETFTVDSTLFVWKMDSLWHSTKMTLLKVYGSGEHATKIEVGKYAQKWWGGFVTGGTFVINEHELDGLVAYITRHGKEVHSRQLTDHVVQQIDLLYWEAGTPSLDPETDASLDMPGEESTTLNQGDDLTLDRHIAKLPATWELSADHPVVSESENVDQDAYMNAASRVQDLSTRRLTLQQKLNTYQTLLSLLEPFRKPQENIQPNLVTRDAPLGPEMAKTRTLAIRVAGRVSEKFGDVRVPSTEEEDIDMGDTDSNAKLQKILSTW</sequence>
<dbReference type="Pfam" id="PF13093">
    <property type="entry name" value="FTA4"/>
    <property type="match status" value="1"/>
</dbReference>
<dbReference type="Proteomes" id="UP000799324">
    <property type="component" value="Unassembled WGS sequence"/>
</dbReference>
<evidence type="ECO:0000256" key="1">
    <source>
        <dbReference type="SAM" id="MobiDB-lite"/>
    </source>
</evidence>
<organism evidence="2 3">
    <name type="scientific">Lophiostoma macrostomum CBS 122681</name>
    <dbReference type="NCBI Taxonomy" id="1314788"/>
    <lineage>
        <taxon>Eukaryota</taxon>
        <taxon>Fungi</taxon>
        <taxon>Dikarya</taxon>
        <taxon>Ascomycota</taxon>
        <taxon>Pezizomycotina</taxon>
        <taxon>Dothideomycetes</taxon>
        <taxon>Pleosporomycetidae</taxon>
        <taxon>Pleosporales</taxon>
        <taxon>Lophiostomataceae</taxon>
        <taxon>Lophiostoma</taxon>
    </lineage>
</organism>
<dbReference type="EMBL" id="MU004313">
    <property type="protein sequence ID" value="KAF2658691.1"/>
    <property type="molecule type" value="Genomic_DNA"/>
</dbReference>
<dbReference type="OrthoDB" id="21214at2759"/>
<dbReference type="GO" id="GO:0031511">
    <property type="term" value="C:Mis6-Sim4 complex"/>
    <property type="evidence" value="ECO:0007669"/>
    <property type="project" value="InterPro"/>
</dbReference>
<protein>
    <submittedName>
        <fullName evidence="2">Uncharacterized protein</fullName>
    </submittedName>
</protein>
<reference evidence="2" key="1">
    <citation type="journal article" date="2020" name="Stud. Mycol.">
        <title>101 Dothideomycetes genomes: a test case for predicting lifestyles and emergence of pathogens.</title>
        <authorList>
            <person name="Haridas S."/>
            <person name="Albert R."/>
            <person name="Binder M."/>
            <person name="Bloem J."/>
            <person name="Labutti K."/>
            <person name="Salamov A."/>
            <person name="Andreopoulos B."/>
            <person name="Baker S."/>
            <person name="Barry K."/>
            <person name="Bills G."/>
            <person name="Bluhm B."/>
            <person name="Cannon C."/>
            <person name="Castanera R."/>
            <person name="Culley D."/>
            <person name="Daum C."/>
            <person name="Ezra D."/>
            <person name="Gonzalez J."/>
            <person name="Henrissat B."/>
            <person name="Kuo A."/>
            <person name="Liang C."/>
            <person name="Lipzen A."/>
            <person name="Lutzoni F."/>
            <person name="Magnuson J."/>
            <person name="Mondo S."/>
            <person name="Nolan M."/>
            <person name="Ohm R."/>
            <person name="Pangilinan J."/>
            <person name="Park H.-J."/>
            <person name="Ramirez L."/>
            <person name="Alfaro M."/>
            <person name="Sun H."/>
            <person name="Tritt A."/>
            <person name="Yoshinaga Y."/>
            <person name="Zwiers L.-H."/>
            <person name="Turgeon B."/>
            <person name="Goodwin S."/>
            <person name="Spatafora J."/>
            <person name="Crous P."/>
            <person name="Grigoriev I."/>
        </authorList>
    </citation>
    <scope>NUCLEOTIDE SEQUENCE</scope>
    <source>
        <strain evidence="2">CBS 122681</strain>
    </source>
</reference>
<keyword evidence="3" id="KW-1185">Reference proteome</keyword>
<feature type="region of interest" description="Disordered" evidence="1">
    <location>
        <begin position="21"/>
        <end position="49"/>
    </location>
</feature>
<dbReference type="PANTHER" id="PTHR42040:SF1">
    <property type="entry name" value="INNER KINETOCHORE SUBUNIT FTA4"/>
    <property type="match status" value="1"/>
</dbReference>
<accession>A0A6A6TH70</accession>
<evidence type="ECO:0000313" key="3">
    <source>
        <dbReference type="Proteomes" id="UP000799324"/>
    </source>
</evidence>
<dbReference type="InterPro" id="IPR025207">
    <property type="entry name" value="Sim4_Fta4"/>
</dbReference>
<dbReference type="AlphaFoldDB" id="A0A6A6TH70"/>
<gene>
    <name evidence="2" type="ORF">K491DRAFT_592622</name>
</gene>
<proteinExistence type="predicted"/>
<feature type="compositionally biased region" description="Polar residues" evidence="1">
    <location>
        <begin position="27"/>
        <end position="37"/>
    </location>
</feature>
<evidence type="ECO:0000313" key="2">
    <source>
        <dbReference type="EMBL" id="KAF2658691.1"/>
    </source>
</evidence>
<dbReference type="PANTHER" id="PTHR42040">
    <property type="entry name" value="INNER KINETOCHORE SUBUNIT FTA4"/>
    <property type="match status" value="1"/>
</dbReference>